<evidence type="ECO:0000313" key="5">
    <source>
        <dbReference type="Proteomes" id="UP000004828"/>
    </source>
</evidence>
<accession>C7G8T2</accession>
<sequence>MKRKRLTGWKRMAAFAMALTLTVGDWTSVGAAGLPQTDVQTVTEAVIQEEDAMEAALATEQTEKESETDSESAENDSGQTENSEASEIPETSEASETEKTVEETENVNDTEAVDDTEVMETETEEESEEESEEEIEEETEEETEEEELAAIDKPSKVINVRGKDDGSIITTASGRQLRYAYVNRFQNGVIAAVRILMDL</sequence>
<dbReference type="Proteomes" id="UP000294398">
    <property type="component" value="Chromosome"/>
</dbReference>
<gene>
    <name evidence="4" type="ORF">RIL182_00919</name>
    <name evidence="3" type="ORF">ROSINTL182_06308</name>
</gene>
<evidence type="ECO:0000256" key="1">
    <source>
        <dbReference type="SAM" id="MobiDB-lite"/>
    </source>
</evidence>
<keyword evidence="2" id="KW-0732">Signal</keyword>
<feature type="compositionally biased region" description="Acidic residues" evidence="1">
    <location>
        <begin position="103"/>
        <end position="149"/>
    </location>
</feature>
<reference evidence="4 6" key="2">
    <citation type="submission" date="2018-09" db="EMBL/GenBank/DDBJ databases">
        <authorList>
            <person name="Petit M.-A."/>
            <person name="Lossouarn J."/>
        </authorList>
    </citation>
    <scope>NUCLEOTIDE SEQUENCE [LARGE SCALE GENOMIC DNA]</scope>
    <source>
        <strain evidence="4 6">L1-82</strain>
    </source>
</reference>
<dbReference type="EMBL" id="LR027880">
    <property type="protein sequence ID" value="VCV21057.1"/>
    <property type="molecule type" value="Genomic_DNA"/>
</dbReference>
<feature type="region of interest" description="Disordered" evidence="1">
    <location>
        <begin position="53"/>
        <end position="155"/>
    </location>
</feature>
<feature type="compositionally biased region" description="Polar residues" evidence="1">
    <location>
        <begin position="75"/>
        <end position="85"/>
    </location>
</feature>
<dbReference type="EMBL" id="ABYJ02000057">
    <property type="protein sequence ID" value="EEV01760.1"/>
    <property type="molecule type" value="Genomic_DNA"/>
</dbReference>
<feature type="chain" id="PRO_5043301685" evidence="2">
    <location>
        <begin position="32"/>
        <end position="199"/>
    </location>
</feature>
<keyword evidence="6" id="KW-1185">Reference proteome</keyword>
<evidence type="ECO:0000313" key="3">
    <source>
        <dbReference type="EMBL" id="EEV01760.1"/>
    </source>
</evidence>
<feature type="signal peptide" evidence="2">
    <location>
        <begin position="1"/>
        <end position="31"/>
    </location>
</feature>
<name>C7G8T2_9FIRM</name>
<protein>
    <submittedName>
        <fullName evidence="3">Uncharacterized protein</fullName>
    </submittedName>
</protein>
<dbReference type="Proteomes" id="UP000004828">
    <property type="component" value="Unassembled WGS sequence"/>
</dbReference>
<organism evidence="3 5">
    <name type="scientific">Roseburia intestinalis L1-82</name>
    <dbReference type="NCBI Taxonomy" id="536231"/>
    <lineage>
        <taxon>Bacteria</taxon>
        <taxon>Bacillati</taxon>
        <taxon>Bacillota</taxon>
        <taxon>Clostridia</taxon>
        <taxon>Lachnospirales</taxon>
        <taxon>Lachnospiraceae</taxon>
        <taxon>Roseburia</taxon>
    </lineage>
</organism>
<dbReference type="RefSeq" id="WP_006856438.1">
    <property type="nucleotide sequence ID" value="NZ_GG692718.1"/>
</dbReference>
<reference evidence="3 5" key="1">
    <citation type="submission" date="2009-08" db="EMBL/GenBank/DDBJ databases">
        <authorList>
            <person name="Weinstock G."/>
            <person name="Sodergren E."/>
            <person name="Clifton S."/>
            <person name="Fulton L."/>
            <person name="Fulton B."/>
            <person name="Courtney L."/>
            <person name="Fronick C."/>
            <person name="Harrison M."/>
            <person name="Strong C."/>
            <person name="Farmer C."/>
            <person name="Delahaunty K."/>
            <person name="Markovic C."/>
            <person name="Hall O."/>
            <person name="Minx P."/>
            <person name="Tomlinson C."/>
            <person name="Mitreva M."/>
            <person name="Nelson J."/>
            <person name="Hou S."/>
            <person name="Wollam A."/>
            <person name="Pepin K.H."/>
            <person name="Johnson M."/>
            <person name="Bhonagiri V."/>
            <person name="Nash W.E."/>
            <person name="Warren W."/>
            <person name="Chinwalla A."/>
            <person name="Mardis E.R."/>
            <person name="Wilson R.K."/>
        </authorList>
    </citation>
    <scope>NUCLEOTIDE SEQUENCE [LARGE SCALE GENOMIC DNA]</scope>
    <source>
        <strain evidence="3 5">L1-82</strain>
    </source>
</reference>
<dbReference type="GeneID" id="61432200"/>
<evidence type="ECO:0000313" key="4">
    <source>
        <dbReference type="EMBL" id="VCV21057.1"/>
    </source>
</evidence>
<evidence type="ECO:0000313" key="6">
    <source>
        <dbReference type="Proteomes" id="UP000294398"/>
    </source>
</evidence>
<proteinExistence type="predicted"/>
<evidence type="ECO:0000256" key="2">
    <source>
        <dbReference type="SAM" id="SignalP"/>
    </source>
</evidence>
<dbReference type="AlphaFoldDB" id="C7G8T2"/>
<dbReference type="HOGENOM" id="CLU_1467166_0_0_9"/>